<evidence type="ECO:0000256" key="2">
    <source>
        <dbReference type="ARBA" id="ARBA00007832"/>
    </source>
</evidence>
<dbReference type="InterPro" id="IPR007310">
    <property type="entry name" value="Aerobactin_biosyn_IucA/IucC_N"/>
</dbReference>
<dbReference type="RefSeq" id="WP_011275171.1">
    <property type="nucleotide sequence ID" value="NZ_CAJCFW010000025.1"/>
</dbReference>
<evidence type="ECO:0000259" key="3">
    <source>
        <dbReference type="Pfam" id="PF04183"/>
    </source>
</evidence>
<gene>
    <name evidence="6" type="ORF">CV019_06365</name>
    <name evidence="5" type="ORF">RO950_11035</name>
</gene>
<keyword evidence="8" id="KW-1185">Reference proteome</keyword>
<protein>
    <submittedName>
        <fullName evidence="5">IucA/IucC family protein</fullName>
    </submittedName>
    <submittedName>
        <fullName evidence="6">IucA/IucC family siderophore biosynthesis protein</fullName>
    </submittedName>
</protein>
<dbReference type="GO" id="GO:0016881">
    <property type="term" value="F:acid-amino acid ligase activity"/>
    <property type="evidence" value="ECO:0007669"/>
    <property type="project" value="UniProtKB-ARBA"/>
</dbReference>
<evidence type="ECO:0000313" key="8">
    <source>
        <dbReference type="Proteomes" id="UP001269271"/>
    </source>
</evidence>
<dbReference type="Proteomes" id="UP000238153">
    <property type="component" value="Unassembled WGS sequence"/>
</dbReference>
<dbReference type="PANTHER" id="PTHR34384">
    <property type="entry name" value="L-2,3-DIAMINOPROPANOATE--CITRATE LIGASE"/>
    <property type="match status" value="1"/>
</dbReference>
<evidence type="ECO:0000313" key="6">
    <source>
        <dbReference type="EMBL" id="PPJ75102.1"/>
    </source>
</evidence>
<dbReference type="KEGG" id="shh:ShL2_00752"/>
<evidence type="ECO:0000313" key="5">
    <source>
        <dbReference type="EMBL" id="MDT4287512.1"/>
    </source>
</evidence>
<dbReference type="EMBL" id="JAVSOO010000037">
    <property type="protein sequence ID" value="MDT4287512.1"/>
    <property type="molecule type" value="Genomic_DNA"/>
</dbReference>
<reference evidence="5 8" key="2">
    <citation type="submission" date="2023-08" db="EMBL/GenBank/DDBJ databases">
        <title>Genomic surveillance of Staphylococcus haemolyticus neonatal outbreak in southern France.</title>
        <authorList>
            <person name="Magnan C."/>
            <person name="Morsli M."/>
            <person name="Thiery B."/>
            <person name="Salipante F."/>
            <person name="Attar J."/>
            <person name="Massimo D.M."/>
            <person name="Ory J."/>
            <person name="Pantel A."/>
            <person name="Lavigne J.-P."/>
        </authorList>
    </citation>
    <scope>NUCLEOTIDE SEQUENCE [LARGE SCALE GENOMIC DNA]</scope>
    <source>
        <strain evidence="5 8">NSH026</strain>
    </source>
</reference>
<sequence length="649" mass="74907">MDNLISIDNIDLHLTDEELGALSFLKQEMPHLVNYFKNELLVARDKISQRLITSLYRENLVNAKSNSTFVSSCDIKNFPINGEHQIMRVHFPESDKYLFAKVSSTHAFGRVDVEGPFYYCDSDGRQCVRILHPNEVLADILKENPELDNEASSQFKDDMENSVANMALALSYQAYEMQHSKEPLLEIIINEQDSYLRSEQAVIEGHPLHPGAKLRKGLNANENIKYSSEYNKEIHLKCVLIHQSIARTQSLSFTYDAELEAQFPELYSQIKTECDNLSNLSEYHLMIVHPWQLDNVLLSQYEEEINNNLMIPLKIEIPYYAGLSFRTLMPKFPSTLPHIKLSTNVHITGEIRTLSEQTTHNGPLVTQILNDILKQDKNFTHYRVGILNEFAGIHFYNSNDEEAIQTDLSEQLGTLFRDNVYNLTEKDSIPMIPSSLVVTYKYNEEPPIISLIQRYKHHYDKSNLDIAAQEWLSDYISQLLGIVIPLYAKYGIALEAHLQNSISTFNADGRLNTIYIRDFEGLRIDEQLLNETGYTTKHFHEKSRILTDSKTTVFNKVFYSTVQNHIGELILTVSKFIEDEEFESKLWDSVSEIIHNILNSLTDINTSRISEIKQIMFDRDIDYKCVTTMRLEDEAHHYTYIKVSNPLHG</sequence>
<accession>A0A2A1KA65</accession>
<dbReference type="Proteomes" id="UP001269271">
    <property type="component" value="Unassembled WGS sequence"/>
</dbReference>
<proteinExistence type="inferred from homology"/>
<dbReference type="InterPro" id="IPR037455">
    <property type="entry name" value="LucA/IucC-like"/>
</dbReference>
<reference evidence="6 7" key="1">
    <citation type="submission" date="2017-11" db="EMBL/GenBank/DDBJ databases">
        <authorList>
            <person name="Founou R.C."/>
            <person name="Founou L."/>
            <person name="Allam M."/>
            <person name="Ismail A."/>
            <person name="Essack S.Y."/>
        </authorList>
    </citation>
    <scope>NUCLEOTIDE SEQUENCE [LARGE SCALE GENOMIC DNA]</scope>
    <source>
        <strain evidence="6 7">G811N2B1</strain>
    </source>
</reference>
<dbReference type="Pfam" id="PF06276">
    <property type="entry name" value="FhuF"/>
    <property type="match status" value="1"/>
</dbReference>
<dbReference type="STRING" id="1283.ShL2_00752"/>
<dbReference type="OMA" id="ELCHCFF"/>
<dbReference type="Pfam" id="PF04183">
    <property type="entry name" value="IucA_IucC"/>
    <property type="match status" value="1"/>
</dbReference>
<dbReference type="Gene3D" id="1.10.510.40">
    <property type="match status" value="1"/>
</dbReference>
<feature type="domain" description="Aerobactin siderophore biosynthesis IucA/IucC N-terminal" evidence="3">
    <location>
        <begin position="194"/>
        <end position="436"/>
    </location>
</feature>
<dbReference type="EMBL" id="PGWX01000280">
    <property type="protein sequence ID" value="PPJ75102.1"/>
    <property type="molecule type" value="Genomic_DNA"/>
</dbReference>
<evidence type="ECO:0000256" key="1">
    <source>
        <dbReference type="ARBA" id="ARBA00004924"/>
    </source>
</evidence>
<evidence type="ECO:0000259" key="4">
    <source>
        <dbReference type="Pfam" id="PF06276"/>
    </source>
</evidence>
<comment type="similarity">
    <text evidence="2">Belongs to the IucA/IucC family.</text>
</comment>
<feature type="domain" description="Aerobactin siderophore biosynthesis IucA/IucC-like C-terminal" evidence="4">
    <location>
        <begin position="469"/>
        <end position="638"/>
    </location>
</feature>
<organism evidence="6 7">
    <name type="scientific">Staphylococcus haemolyticus</name>
    <dbReference type="NCBI Taxonomy" id="1283"/>
    <lineage>
        <taxon>Bacteria</taxon>
        <taxon>Bacillati</taxon>
        <taxon>Bacillota</taxon>
        <taxon>Bacilli</taxon>
        <taxon>Bacillales</taxon>
        <taxon>Staphylococcaceae</taxon>
        <taxon>Staphylococcus</taxon>
    </lineage>
</organism>
<comment type="caution">
    <text evidence="6">The sequence shown here is derived from an EMBL/GenBank/DDBJ whole genome shotgun (WGS) entry which is preliminary data.</text>
</comment>
<dbReference type="PANTHER" id="PTHR34384:SF6">
    <property type="entry name" value="STAPHYLOFERRIN B SYNTHASE"/>
    <property type="match status" value="1"/>
</dbReference>
<comment type="pathway">
    <text evidence="1">Siderophore biosynthesis.</text>
</comment>
<name>A0A2A1KA65_STAHA</name>
<dbReference type="AlphaFoldDB" id="A0A2A1KA65"/>
<dbReference type="GO" id="GO:0019290">
    <property type="term" value="P:siderophore biosynthetic process"/>
    <property type="evidence" value="ECO:0007669"/>
    <property type="project" value="InterPro"/>
</dbReference>
<dbReference type="InterPro" id="IPR022770">
    <property type="entry name" value="IucA/IucC-like_C"/>
</dbReference>
<evidence type="ECO:0000313" key="7">
    <source>
        <dbReference type="Proteomes" id="UP000238153"/>
    </source>
</evidence>